<dbReference type="OrthoDB" id="8588792at2"/>
<keyword evidence="1" id="KW-0732">Signal</keyword>
<dbReference type="Pfam" id="PF05229">
    <property type="entry name" value="SCPU"/>
    <property type="match status" value="1"/>
</dbReference>
<evidence type="ECO:0000259" key="2">
    <source>
        <dbReference type="Pfam" id="PF05229"/>
    </source>
</evidence>
<dbReference type="InterPro" id="IPR053167">
    <property type="entry name" value="Spore_coat_component"/>
</dbReference>
<dbReference type="Proteomes" id="UP000317199">
    <property type="component" value="Chromosome"/>
</dbReference>
<dbReference type="KEGG" id="lyj:FKV23_11435"/>
<dbReference type="PANTHER" id="PTHR37089:SF4">
    <property type="entry name" value="EXPORTED PROTEIN"/>
    <property type="match status" value="1"/>
</dbReference>
<feature type="signal peptide" evidence="1">
    <location>
        <begin position="1"/>
        <end position="26"/>
    </location>
</feature>
<dbReference type="RefSeq" id="WP_141623955.1">
    <property type="nucleotide sequence ID" value="NZ_CP041242.1"/>
</dbReference>
<organism evidence="3 4">
    <name type="scientific">Marilutibacter alkalisoli</name>
    <dbReference type="NCBI Taxonomy" id="2591633"/>
    <lineage>
        <taxon>Bacteria</taxon>
        <taxon>Pseudomonadati</taxon>
        <taxon>Pseudomonadota</taxon>
        <taxon>Gammaproteobacteria</taxon>
        <taxon>Lysobacterales</taxon>
        <taxon>Lysobacteraceae</taxon>
        <taxon>Marilutibacter</taxon>
    </lineage>
</organism>
<keyword evidence="4" id="KW-1185">Reference proteome</keyword>
<feature type="domain" description="Spore coat protein U/FanG" evidence="2">
    <location>
        <begin position="29"/>
        <end position="165"/>
    </location>
</feature>
<feature type="chain" id="PRO_5022201496" evidence="1">
    <location>
        <begin position="27"/>
        <end position="168"/>
    </location>
</feature>
<evidence type="ECO:0000256" key="1">
    <source>
        <dbReference type="SAM" id="SignalP"/>
    </source>
</evidence>
<gene>
    <name evidence="3" type="ORF">FKV23_11435</name>
</gene>
<protein>
    <submittedName>
        <fullName evidence="3">Spore coat U domain-containing protein</fullName>
    </submittedName>
</protein>
<dbReference type="SMART" id="SM00972">
    <property type="entry name" value="SCPU"/>
    <property type="match status" value="1"/>
</dbReference>
<reference evidence="3 4" key="1">
    <citation type="submission" date="2019-06" db="EMBL/GenBank/DDBJ databases">
        <title>Lysobacter alkalisoli sp. nov. isolated from saline-alkali soil.</title>
        <authorList>
            <person name="Sun J.-Q."/>
            <person name="Xu L."/>
        </authorList>
    </citation>
    <scope>NUCLEOTIDE SEQUENCE [LARGE SCALE GENOMIC DNA]</scope>
    <source>
        <strain evidence="3 4">SJ-36</strain>
    </source>
</reference>
<dbReference type="EMBL" id="CP041242">
    <property type="protein sequence ID" value="QDH70621.1"/>
    <property type="molecule type" value="Genomic_DNA"/>
</dbReference>
<dbReference type="InterPro" id="IPR007893">
    <property type="entry name" value="Spore_coat_U/FanG"/>
</dbReference>
<sequence>MSRFKLHLSATLLAAAALLGSPALHAQTATTTFEVRITIESSCTIDTPAATDVDFGTQPSSATDIDAVGQLNVNCTPGTGYTIALDEGQNSGGGGIAARAMANGADLVPYQLYSDAARTTVWGETIGTDTVAGTGTGAVQAYSVYGRTPSANFPAASYLDVVTATIAF</sequence>
<accession>A0A514BT93</accession>
<evidence type="ECO:0000313" key="3">
    <source>
        <dbReference type="EMBL" id="QDH70621.1"/>
    </source>
</evidence>
<dbReference type="PANTHER" id="PTHR37089">
    <property type="entry name" value="PROTEIN U-RELATED"/>
    <property type="match status" value="1"/>
</dbReference>
<proteinExistence type="predicted"/>
<dbReference type="AlphaFoldDB" id="A0A514BT93"/>
<evidence type="ECO:0000313" key="4">
    <source>
        <dbReference type="Proteomes" id="UP000317199"/>
    </source>
</evidence>
<name>A0A514BT93_9GAMM</name>